<evidence type="ECO:0000313" key="2">
    <source>
        <dbReference type="Proteomes" id="UP000813385"/>
    </source>
</evidence>
<keyword evidence="2" id="KW-1185">Reference proteome</keyword>
<dbReference type="AlphaFoldDB" id="A0A8K0TE31"/>
<sequence>MMQSVWRFCQVMPKGWTGDIKQRHDHLHTPPSNTWLQAARQCFGGALYRLVNLHSAPGPCCVSVRVLEGGKREKKGSLGRSGVQIALRRWPVRGGRSGGRAVSQPCARVCVGAFARSRWRKDCGSLFMAGMCPSWRSEVAAAAGRWNVLMLIDNGRRTGGGCAVMSRAGAPGNRGERGMGRRGGGCVFSARVVASGMVLESCCWAARGCLDWTGGESGLIFVASG</sequence>
<dbReference type="EMBL" id="JAGPXD010000004">
    <property type="protein sequence ID" value="KAH7359229.1"/>
    <property type="molecule type" value="Genomic_DNA"/>
</dbReference>
<accession>A0A8K0TE31</accession>
<gene>
    <name evidence="1" type="ORF">B0T11DRAFT_286015</name>
</gene>
<protein>
    <submittedName>
        <fullName evidence="1">Uncharacterized protein</fullName>
    </submittedName>
</protein>
<comment type="caution">
    <text evidence="1">The sequence shown here is derived from an EMBL/GenBank/DDBJ whole genome shotgun (WGS) entry which is preliminary data.</text>
</comment>
<proteinExistence type="predicted"/>
<reference evidence="1" key="1">
    <citation type="journal article" date="2021" name="Nat. Commun.">
        <title>Genetic determinants of endophytism in the Arabidopsis root mycobiome.</title>
        <authorList>
            <person name="Mesny F."/>
            <person name="Miyauchi S."/>
            <person name="Thiergart T."/>
            <person name="Pickel B."/>
            <person name="Atanasova L."/>
            <person name="Karlsson M."/>
            <person name="Huettel B."/>
            <person name="Barry K.W."/>
            <person name="Haridas S."/>
            <person name="Chen C."/>
            <person name="Bauer D."/>
            <person name="Andreopoulos W."/>
            <person name="Pangilinan J."/>
            <person name="LaButti K."/>
            <person name="Riley R."/>
            <person name="Lipzen A."/>
            <person name="Clum A."/>
            <person name="Drula E."/>
            <person name="Henrissat B."/>
            <person name="Kohler A."/>
            <person name="Grigoriev I.V."/>
            <person name="Martin F.M."/>
            <person name="Hacquard S."/>
        </authorList>
    </citation>
    <scope>NUCLEOTIDE SEQUENCE</scope>
    <source>
        <strain evidence="1">MPI-CAGE-AT-0016</strain>
    </source>
</reference>
<dbReference type="Proteomes" id="UP000813385">
    <property type="component" value="Unassembled WGS sequence"/>
</dbReference>
<name>A0A8K0TE31_9PEZI</name>
<organism evidence="1 2">
    <name type="scientific">Plectosphaerella cucumerina</name>
    <dbReference type="NCBI Taxonomy" id="40658"/>
    <lineage>
        <taxon>Eukaryota</taxon>
        <taxon>Fungi</taxon>
        <taxon>Dikarya</taxon>
        <taxon>Ascomycota</taxon>
        <taxon>Pezizomycotina</taxon>
        <taxon>Sordariomycetes</taxon>
        <taxon>Hypocreomycetidae</taxon>
        <taxon>Glomerellales</taxon>
        <taxon>Plectosphaerellaceae</taxon>
        <taxon>Plectosphaerella</taxon>
    </lineage>
</organism>
<evidence type="ECO:0000313" key="1">
    <source>
        <dbReference type="EMBL" id="KAH7359229.1"/>
    </source>
</evidence>